<dbReference type="Proteomes" id="UP000821845">
    <property type="component" value="Chromosome 10"/>
</dbReference>
<accession>A0ACB7T757</accession>
<reference evidence="1" key="1">
    <citation type="submission" date="2020-05" db="EMBL/GenBank/DDBJ databases">
        <title>Large-scale comparative analyses of tick genomes elucidate their genetic diversity and vector capacities.</title>
        <authorList>
            <person name="Jia N."/>
            <person name="Wang J."/>
            <person name="Shi W."/>
            <person name="Du L."/>
            <person name="Sun Y."/>
            <person name="Zhan W."/>
            <person name="Jiang J."/>
            <person name="Wang Q."/>
            <person name="Zhang B."/>
            <person name="Ji P."/>
            <person name="Sakyi L.B."/>
            <person name="Cui X."/>
            <person name="Yuan T."/>
            <person name="Jiang B."/>
            <person name="Yang W."/>
            <person name="Lam T.T.-Y."/>
            <person name="Chang Q."/>
            <person name="Ding S."/>
            <person name="Wang X."/>
            <person name="Zhu J."/>
            <person name="Ruan X."/>
            <person name="Zhao L."/>
            <person name="Wei J."/>
            <person name="Que T."/>
            <person name="Du C."/>
            <person name="Cheng J."/>
            <person name="Dai P."/>
            <person name="Han X."/>
            <person name="Huang E."/>
            <person name="Gao Y."/>
            <person name="Liu J."/>
            <person name="Shao H."/>
            <person name="Ye R."/>
            <person name="Li L."/>
            <person name="Wei W."/>
            <person name="Wang X."/>
            <person name="Wang C."/>
            <person name="Yang T."/>
            <person name="Huo Q."/>
            <person name="Li W."/>
            <person name="Guo W."/>
            <person name="Chen H."/>
            <person name="Zhou L."/>
            <person name="Ni X."/>
            <person name="Tian J."/>
            <person name="Zhou Y."/>
            <person name="Sheng Y."/>
            <person name="Liu T."/>
            <person name="Pan Y."/>
            <person name="Xia L."/>
            <person name="Li J."/>
            <person name="Zhao F."/>
            <person name="Cao W."/>
        </authorList>
    </citation>
    <scope>NUCLEOTIDE SEQUENCE</scope>
    <source>
        <strain evidence="1">Hyas-2018</strain>
    </source>
</reference>
<gene>
    <name evidence="1" type="ORF">HPB50_000983</name>
</gene>
<dbReference type="EMBL" id="CM023490">
    <property type="protein sequence ID" value="KAH6942117.1"/>
    <property type="molecule type" value="Genomic_DNA"/>
</dbReference>
<sequence>MSIRLNRDHRWVSFDEQLKSVGGPSNVTELDLTNFFRPNPKELFLQIQQCVLIRTLRCLNCAITPHDIILLLVQELPFLVEVEFSLACETFIDVALLVRMHEGDSGSVTLRPSLLRMYVDVCHDPCFQMLRKLLLFFPSLKDLHVHMSHGMFSTAVTECSAILEERDGLETFAFTSDLPPPYLQQLVRPLGFMAYASMCANVVYRKYSDTWNCVPLDDLASDSGTSRNLPCHLVLTVVDDQDKDLTAEAIRVATLRNNWSAVRQLCLLLLPADPLSIVYPTAALAHHESLRYFFKTALDAVTELNISHFHFGLYLDLKDVLQVGSLGRLRSLSAPPCALLRLLDLRLLAQCCPELEELDVRFEKKGHFQRCAGCEHKLPLDPADIHGERSAYAAGFRNPLSKLTLSDVSNAVCRWFIQCCGPATAVRLFNIQDPLTCFDRPLADNSVPSCLVLQHERLQLHGLSAMGILSRMDSLEHLYLLSGLTYYNLTQHFRDMDVLLKITDLDVTNCFLVELLVPLIQNCGHLRSLRSLLCRRVERPGRLDNEAPSVPRRSGILPRPHNTHGITLHVHFVNDTFRYAIEQSNTILEQIVSLETLTFTSELPSSYRRELVSPMGFMTYASLCAAFSYQKSNNSSSCVLLRDLADERRVFCRSILSYLPLHVTRLCLLLLPLDVSSISYPVAGSEYFEDLRCYIKEAVKHITELNISSSTLALAWTSRNRFGMGRCNSYSRSHRLPVAFVECQPYAFWHGAALTSRTLKCSLREKVALPTVLAATVTLPSIQMT</sequence>
<organism evidence="1 2">
    <name type="scientific">Hyalomma asiaticum</name>
    <name type="common">Tick</name>
    <dbReference type="NCBI Taxonomy" id="266040"/>
    <lineage>
        <taxon>Eukaryota</taxon>
        <taxon>Metazoa</taxon>
        <taxon>Ecdysozoa</taxon>
        <taxon>Arthropoda</taxon>
        <taxon>Chelicerata</taxon>
        <taxon>Arachnida</taxon>
        <taxon>Acari</taxon>
        <taxon>Parasitiformes</taxon>
        <taxon>Ixodida</taxon>
        <taxon>Ixodoidea</taxon>
        <taxon>Ixodidae</taxon>
        <taxon>Hyalomminae</taxon>
        <taxon>Hyalomma</taxon>
    </lineage>
</organism>
<evidence type="ECO:0000313" key="1">
    <source>
        <dbReference type="EMBL" id="KAH6942117.1"/>
    </source>
</evidence>
<evidence type="ECO:0000313" key="2">
    <source>
        <dbReference type="Proteomes" id="UP000821845"/>
    </source>
</evidence>
<protein>
    <submittedName>
        <fullName evidence="1">Uncharacterized protein</fullName>
    </submittedName>
</protein>
<name>A0ACB7T757_HYAAI</name>
<proteinExistence type="predicted"/>
<comment type="caution">
    <text evidence="1">The sequence shown here is derived from an EMBL/GenBank/DDBJ whole genome shotgun (WGS) entry which is preliminary data.</text>
</comment>
<keyword evidence="2" id="KW-1185">Reference proteome</keyword>